<organism evidence="1">
    <name type="scientific">Janthinobacterium sp. (strain J3)</name>
    <dbReference type="NCBI Taxonomy" id="213804"/>
    <lineage>
        <taxon>Bacteria</taxon>
        <taxon>Pseudomonadati</taxon>
        <taxon>Pseudomonadota</taxon>
        <taxon>Betaproteobacteria</taxon>
        <taxon>Burkholderiales</taxon>
        <taxon>Oxalobacteraceae</taxon>
        <taxon>Janthinobacterium</taxon>
    </lineage>
</organism>
<proteinExistence type="predicted"/>
<protein>
    <submittedName>
        <fullName evidence="1">Uncharacterized protein ORFU12</fullName>
    </submittedName>
</protein>
<accession>Q84II8</accession>
<reference evidence="1" key="1">
    <citation type="journal article" date="2004" name="Biosci. Biotechnol. Biochem.">
        <title>Divergent structures of carbazole degradative car operons isolated from gram-negative bacteria.</title>
        <authorList>
            <person name="Inoue K."/>
            <person name="Widada J."/>
            <person name="Nakai S."/>
            <person name="Endoh T."/>
            <person name="Urata M."/>
            <person name="Ashikawa Y."/>
            <person name="Shintani M."/>
            <person name="Saiki Y."/>
            <person name="Yoshida T."/>
            <person name="Habe H."/>
            <person name="Omori T."/>
            <person name="Nojiri H."/>
        </authorList>
    </citation>
    <scope>NUCLEOTIDE SEQUENCE</scope>
    <source>
        <strain evidence="1">J3</strain>
    </source>
</reference>
<dbReference type="EMBL" id="AB095952">
    <property type="protein sequence ID" value="BAC56740.1"/>
    <property type="molecule type" value="Genomic_DNA"/>
</dbReference>
<sequence length="86" mass="10039">MILQVEFLLDNIALNAIFPCDIGLLSFEQAASVCYFRKIALQNCSNTSFYNFRYYQNFLIKFLKDWNYRMTVVSNAHGLVKNKLGK</sequence>
<gene>
    <name evidence="1" type="primary">ORFU12</name>
</gene>
<evidence type="ECO:0000313" key="1">
    <source>
        <dbReference type="EMBL" id="BAC56740.1"/>
    </source>
</evidence>
<name>Q84II8_JANS3</name>
<dbReference type="AlphaFoldDB" id="Q84II8"/>